<feature type="transmembrane region" description="Helical" evidence="1">
    <location>
        <begin position="67"/>
        <end position="87"/>
    </location>
</feature>
<protein>
    <submittedName>
        <fullName evidence="2">DUF3325 domain-containing protein</fullName>
    </submittedName>
</protein>
<dbReference type="Proteomes" id="UP000634919">
    <property type="component" value="Unassembled WGS sequence"/>
</dbReference>
<dbReference type="RefSeq" id="WP_191722180.1">
    <property type="nucleotide sequence ID" value="NZ_JACSQK010000002.1"/>
</dbReference>
<evidence type="ECO:0000313" key="3">
    <source>
        <dbReference type="Proteomes" id="UP000634919"/>
    </source>
</evidence>
<feature type="transmembrane region" description="Helical" evidence="1">
    <location>
        <begin position="93"/>
        <end position="112"/>
    </location>
</feature>
<reference evidence="2 3" key="1">
    <citation type="submission" date="2020-08" db="EMBL/GenBank/DDBJ databases">
        <title>A Genomic Blueprint of the Chicken Gut Microbiome.</title>
        <authorList>
            <person name="Gilroy R."/>
            <person name="Ravi A."/>
            <person name="Getino M."/>
            <person name="Pursley I."/>
            <person name="Horton D.L."/>
            <person name="Alikhan N.-F."/>
            <person name="Baker D."/>
            <person name="Gharbi K."/>
            <person name="Hall N."/>
            <person name="Watson M."/>
            <person name="Adriaenssens E.M."/>
            <person name="Foster-Nyarko E."/>
            <person name="Jarju S."/>
            <person name="Secka A."/>
            <person name="Antonio M."/>
            <person name="Oren A."/>
            <person name="Chaudhuri R."/>
            <person name="La Ragione R.M."/>
            <person name="Hildebrand F."/>
            <person name="Pallen M.J."/>
        </authorList>
    </citation>
    <scope>NUCLEOTIDE SEQUENCE [LARGE SCALE GENOMIC DNA]</scope>
    <source>
        <strain evidence="2 3">Sa2CVA6</strain>
    </source>
</reference>
<dbReference type="EMBL" id="JACSQK010000002">
    <property type="protein sequence ID" value="MBD7959784.1"/>
    <property type="molecule type" value="Genomic_DNA"/>
</dbReference>
<organism evidence="2 3">
    <name type="scientific">Comamonas avium</name>
    <dbReference type="NCBI Taxonomy" id="2762231"/>
    <lineage>
        <taxon>Bacteria</taxon>
        <taxon>Pseudomonadati</taxon>
        <taxon>Pseudomonadota</taxon>
        <taxon>Betaproteobacteria</taxon>
        <taxon>Burkholderiales</taxon>
        <taxon>Comamonadaceae</taxon>
        <taxon>Comamonas</taxon>
    </lineage>
</organism>
<dbReference type="InterPro" id="IPR021762">
    <property type="entry name" value="DUF3325"/>
</dbReference>
<sequence length="113" mass="11907">MSAWIALLLAVPAFAALSQAMERHGAQARSGLPCARVLWGWRAAGVLLLLMSLAACLHAWGTSVAVAAWLGVLTFAALAVALVLTYAENRLRAIAWCSLVLAILAMVASGWLH</sequence>
<feature type="transmembrane region" description="Helical" evidence="1">
    <location>
        <begin position="39"/>
        <end position="60"/>
    </location>
</feature>
<evidence type="ECO:0000313" key="2">
    <source>
        <dbReference type="EMBL" id="MBD7959784.1"/>
    </source>
</evidence>
<name>A0ABR8S8H8_9BURK</name>
<evidence type="ECO:0000256" key="1">
    <source>
        <dbReference type="SAM" id="Phobius"/>
    </source>
</evidence>
<accession>A0ABR8S8H8</accession>
<proteinExistence type="predicted"/>
<dbReference type="Pfam" id="PF11804">
    <property type="entry name" value="DUF3325"/>
    <property type="match status" value="1"/>
</dbReference>
<keyword evidence="3" id="KW-1185">Reference proteome</keyword>
<gene>
    <name evidence="2" type="ORF">H9646_04775</name>
</gene>
<keyword evidence="1" id="KW-1133">Transmembrane helix</keyword>
<keyword evidence="1" id="KW-0812">Transmembrane</keyword>
<keyword evidence="1" id="KW-0472">Membrane</keyword>
<comment type="caution">
    <text evidence="2">The sequence shown here is derived from an EMBL/GenBank/DDBJ whole genome shotgun (WGS) entry which is preliminary data.</text>
</comment>